<name>A0A8H7S6H2_9FUNG</name>
<gene>
    <name evidence="2" type="ORF">INT45_003451</name>
</gene>
<evidence type="ECO:0000313" key="2">
    <source>
        <dbReference type="EMBL" id="KAG2223727.1"/>
    </source>
</evidence>
<dbReference type="AlphaFoldDB" id="A0A8H7S6H2"/>
<dbReference type="Proteomes" id="UP000646827">
    <property type="component" value="Unassembled WGS sequence"/>
</dbReference>
<dbReference type="EMBL" id="JAEPRB010000055">
    <property type="protein sequence ID" value="KAG2223727.1"/>
    <property type="molecule type" value="Genomic_DNA"/>
</dbReference>
<feature type="region of interest" description="Disordered" evidence="1">
    <location>
        <begin position="1"/>
        <end position="41"/>
    </location>
</feature>
<evidence type="ECO:0000256" key="1">
    <source>
        <dbReference type="SAM" id="MobiDB-lite"/>
    </source>
</evidence>
<keyword evidence="3" id="KW-1185">Reference proteome</keyword>
<sequence length="320" mass="36062">MILCESESSMDAVNNTHNDDDEDDSHHISNNNKNNSSINDNSSILAHDSRFSRLSFQSGDLKKSYRHRVSFDNILSESFLSYTLRTANEGYHPCTESRLFMIILDECEDMSGAVAVIQYAMNLVDNGDEVVVIGMHHHHTPNPKEVAAQLLNYTLDAQQHEDKISVTIEVVLGKPENTLRSMVHMYEPTILIVGCRKKLRKSALFTPNNNGVIHQSLKQAPVPVIFVQHPINEEYHSAQQHQQLQQSQELKQQSQQRRGHTRTLTALSSPLPETTSNAEFNGSPSLSYRLTSSRNDRPSSVVSSTNLASQLRRKFGLLKK</sequence>
<feature type="compositionally biased region" description="Polar residues" evidence="1">
    <location>
        <begin position="1"/>
        <end position="16"/>
    </location>
</feature>
<comment type="caution">
    <text evidence="2">The sequence shown here is derived from an EMBL/GenBank/DDBJ whole genome shotgun (WGS) entry which is preliminary data.</text>
</comment>
<feature type="region of interest" description="Disordered" evidence="1">
    <location>
        <begin position="246"/>
        <end position="306"/>
    </location>
</feature>
<organism evidence="2 3">
    <name type="scientific">Circinella minor</name>
    <dbReference type="NCBI Taxonomy" id="1195481"/>
    <lineage>
        <taxon>Eukaryota</taxon>
        <taxon>Fungi</taxon>
        <taxon>Fungi incertae sedis</taxon>
        <taxon>Mucoromycota</taxon>
        <taxon>Mucoromycotina</taxon>
        <taxon>Mucoromycetes</taxon>
        <taxon>Mucorales</taxon>
        <taxon>Lichtheimiaceae</taxon>
        <taxon>Circinella</taxon>
    </lineage>
</organism>
<dbReference type="Gene3D" id="3.40.50.620">
    <property type="entry name" value="HUPs"/>
    <property type="match status" value="1"/>
</dbReference>
<dbReference type="InterPro" id="IPR014729">
    <property type="entry name" value="Rossmann-like_a/b/a_fold"/>
</dbReference>
<accession>A0A8H7S6H2</accession>
<protein>
    <recommendedName>
        <fullName evidence="4">UspA domain-containing protein</fullName>
    </recommendedName>
</protein>
<dbReference type="PANTHER" id="PTHR47815:SF1">
    <property type="entry name" value="UNIVERSAL STRESS PROTEIN A FAMILY PROTEIN C25B2.10"/>
    <property type="match status" value="1"/>
</dbReference>
<feature type="compositionally biased region" description="Polar residues" evidence="1">
    <location>
        <begin position="262"/>
        <end position="306"/>
    </location>
</feature>
<reference evidence="2 3" key="1">
    <citation type="submission" date="2020-12" db="EMBL/GenBank/DDBJ databases">
        <title>Metabolic potential, ecology and presence of endohyphal bacteria is reflected in genomic diversity of Mucoromycotina.</title>
        <authorList>
            <person name="Muszewska A."/>
            <person name="Okrasinska A."/>
            <person name="Steczkiewicz K."/>
            <person name="Drgas O."/>
            <person name="Orlowska M."/>
            <person name="Perlinska-Lenart U."/>
            <person name="Aleksandrzak-Piekarczyk T."/>
            <person name="Szatraj K."/>
            <person name="Zielenkiewicz U."/>
            <person name="Pilsyk S."/>
            <person name="Malc E."/>
            <person name="Mieczkowski P."/>
            <person name="Kruszewska J.S."/>
            <person name="Biernat P."/>
            <person name="Pawlowska J."/>
        </authorList>
    </citation>
    <scope>NUCLEOTIDE SEQUENCE [LARGE SCALE GENOMIC DNA]</scope>
    <source>
        <strain evidence="2 3">CBS 142.35</strain>
    </source>
</reference>
<evidence type="ECO:0000313" key="3">
    <source>
        <dbReference type="Proteomes" id="UP000646827"/>
    </source>
</evidence>
<dbReference type="OrthoDB" id="843225at2759"/>
<proteinExistence type="predicted"/>
<feature type="compositionally biased region" description="Low complexity" evidence="1">
    <location>
        <begin position="28"/>
        <end position="41"/>
    </location>
</feature>
<evidence type="ECO:0008006" key="4">
    <source>
        <dbReference type="Google" id="ProtNLM"/>
    </source>
</evidence>
<feature type="compositionally biased region" description="Low complexity" evidence="1">
    <location>
        <begin position="246"/>
        <end position="256"/>
    </location>
</feature>
<dbReference type="PANTHER" id="PTHR47815">
    <property type="entry name" value="UNIVERSAL STRESS PROTEIN A FAMILY PROTEIN C25B2.10"/>
    <property type="match status" value="1"/>
</dbReference>